<dbReference type="PANTHER" id="PTHR33392">
    <property type="entry name" value="POLYISOPRENYL-TEICHOIC ACID--PEPTIDOGLYCAN TEICHOIC ACID TRANSFERASE TAGU"/>
    <property type="match status" value="1"/>
</dbReference>
<dbReference type="Pfam" id="PF03816">
    <property type="entry name" value="LytR_cpsA_psr"/>
    <property type="match status" value="1"/>
</dbReference>
<dbReference type="EMBL" id="JAMTCP010000031">
    <property type="protein sequence ID" value="MCP2260786.1"/>
    <property type="molecule type" value="Genomic_DNA"/>
</dbReference>
<dbReference type="InterPro" id="IPR004474">
    <property type="entry name" value="LytR_CpsA_psr"/>
</dbReference>
<evidence type="ECO:0000256" key="2">
    <source>
        <dbReference type="SAM" id="MobiDB-lite"/>
    </source>
</evidence>
<name>A0ABT1HZ45_STRSD</name>
<accession>A0ABT1HZ45</accession>
<feature type="domain" description="Cell envelope-related transcriptional attenuator" evidence="3">
    <location>
        <begin position="117"/>
        <end position="274"/>
    </location>
</feature>
<feature type="region of interest" description="Disordered" evidence="2">
    <location>
        <begin position="332"/>
        <end position="356"/>
    </location>
</feature>
<comment type="similarity">
    <text evidence="1">Belongs to the LytR/CpsA/Psr (LCP) family.</text>
</comment>
<feature type="compositionally biased region" description="Gly residues" evidence="2">
    <location>
        <begin position="91"/>
        <end position="104"/>
    </location>
</feature>
<dbReference type="PANTHER" id="PTHR33392:SF6">
    <property type="entry name" value="POLYISOPRENYL-TEICHOIC ACID--PEPTIDOGLYCAN TEICHOIC ACID TRANSFERASE TAGU"/>
    <property type="match status" value="1"/>
</dbReference>
<reference evidence="4 5" key="1">
    <citation type="submission" date="2022-06" db="EMBL/GenBank/DDBJ databases">
        <title>Genomic Encyclopedia of Archaeal and Bacterial Type Strains, Phase II (KMG-II): from individual species to whole genera.</title>
        <authorList>
            <person name="Goeker M."/>
        </authorList>
    </citation>
    <scope>NUCLEOTIDE SEQUENCE [LARGE SCALE GENOMIC DNA]</scope>
    <source>
        <strain evidence="4 5">DSM 40477</strain>
    </source>
</reference>
<gene>
    <name evidence="4" type="ORF">LX15_004506</name>
</gene>
<dbReference type="NCBIfam" id="TIGR00350">
    <property type="entry name" value="lytR_cpsA_psr"/>
    <property type="match status" value="1"/>
</dbReference>
<dbReference type="InterPro" id="IPR050922">
    <property type="entry name" value="LytR/CpsA/Psr_CW_biosynth"/>
</dbReference>
<evidence type="ECO:0000313" key="5">
    <source>
        <dbReference type="Proteomes" id="UP001205311"/>
    </source>
</evidence>
<evidence type="ECO:0000313" key="4">
    <source>
        <dbReference type="EMBL" id="MCP2260786.1"/>
    </source>
</evidence>
<proteinExistence type="inferred from homology"/>
<dbReference type="Gene3D" id="3.40.630.190">
    <property type="entry name" value="LCP protein"/>
    <property type="match status" value="1"/>
</dbReference>
<dbReference type="Proteomes" id="UP001205311">
    <property type="component" value="Unassembled WGS sequence"/>
</dbReference>
<evidence type="ECO:0000256" key="1">
    <source>
        <dbReference type="ARBA" id="ARBA00006068"/>
    </source>
</evidence>
<dbReference type="RefSeq" id="WP_253671631.1">
    <property type="nucleotide sequence ID" value="NZ_JAMTCP010000031.1"/>
</dbReference>
<keyword evidence="5" id="KW-1185">Reference proteome</keyword>
<organism evidence="4 5">
    <name type="scientific">Streptoalloteichus tenebrarius (strain ATCC 17920 / DSM 40477 / JCM 4838 / CBS 697.72 / NBRC 16177 / NCIMB 11028 / NRRL B-12390 / A12253. 1 / ISP 5477)</name>
    <name type="common">Streptomyces tenebrarius</name>
    <dbReference type="NCBI Taxonomy" id="1933"/>
    <lineage>
        <taxon>Bacteria</taxon>
        <taxon>Bacillati</taxon>
        <taxon>Actinomycetota</taxon>
        <taxon>Actinomycetes</taxon>
        <taxon>Pseudonocardiales</taxon>
        <taxon>Pseudonocardiaceae</taxon>
        <taxon>Streptoalloteichus</taxon>
    </lineage>
</organism>
<evidence type="ECO:0000259" key="3">
    <source>
        <dbReference type="Pfam" id="PF03816"/>
    </source>
</evidence>
<feature type="region of interest" description="Disordered" evidence="2">
    <location>
        <begin position="90"/>
        <end position="116"/>
    </location>
</feature>
<sequence>MRRGTTAARGDARHRLRLVRRGRWLRGSLVGLAVLSLLLAGSFGLTWWRLDAAMRRVNGVLQVDHPDVVGVARRRGAENVLVIGVESRAGGSAGTRGAGTGGAGTSRAGTSGVEGARPDTTVLVHVPADRASVTAVSIPGNAWVEVPACPRQGGGWTTPYTGALDSALSTGGPACAVRTVQKLTGVVVTRYVQLDVHALGAVVDALGGVEIDYDGVWPAPDPDSGLALRPGRNELDGERALAYVREWRGPGGAVDSHRVRRQQELVRAVARKARDDAPLDPVRLRRVVSDVLASSTVDERASLVDLEGLVATLRSVPPERFVLLAAPIASIGTGTSTGPDHGSDPGSEGGLRQGGDRVLLDVEAGRRLYRALAADAPLPG</sequence>
<comment type="caution">
    <text evidence="4">The sequence shown here is derived from an EMBL/GenBank/DDBJ whole genome shotgun (WGS) entry which is preliminary data.</text>
</comment>
<protein>
    <submittedName>
        <fullName evidence="4">Transcriptional attenuator, LytR family</fullName>
    </submittedName>
</protein>